<sequence>MHIVNDIKPVTYLKSKTADVLKYINETHRPMIITQNGEAKAVIQDPKSYEDMKNALAIMKLLSFAEEDTRNGNLHSEEDVFNAVEELLENE</sequence>
<evidence type="ECO:0000313" key="4">
    <source>
        <dbReference type="Proteomes" id="UP000595074"/>
    </source>
</evidence>
<name>A0A7M1S0J6_9BACT</name>
<dbReference type="AlphaFoldDB" id="A0A7M1S0J6"/>
<comment type="similarity">
    <text evidence="1 2">Belongs to the phD/YefM antitoxin family.</text>
</comment>
<dbReference type="Proteomes" id="UP000595074">
    <property type="component" value="Chromosome"/>
</dbReference>
<evidence type="ECO:0000313" key="3">
    <source>
        <dbReference type="EMBL" id="QOR60958.1"/>
    </source>
</evidence>
<gene>
    <name evidence="3" type="ORF">IMZ28_05685</name>
</gene>
<dbReference type="Gene3D" id="3.40.1620.10">
    <property type="entry name" value="YefM-like domain"/>
    <property type="match status" value="1"/>
</dbReference>
<proteinExistence type="inferred from homology"/>
<dbReference type="InterPro" id="IPR006442">
    <property type="entry name" value="Antitoxin_Phd/YefM"/>
</dbReference>
<dbReference type="NCBIfam" id="TIGR01552">
    <property type="entry name" value="phd_fam"/>
    <property type="match status" value="1"/>
</dbReference>
<dbReference type="EMBL" id="CP063164">
    <property type="protein sequence ID" value="QOR60958.1"/>
    <property type="molecule type" value="Genomic_DNA"/>
</dbReference>
<evidence type="ECO:0000256" key="2">
    <source>
        <dbReference type="RuleBase" id="RU362080"/>
    </source>
</evidence>
<dbReference type="SUPFAM" id="SSF143120">
    <property type="entry name" value="YefM-like"/>
    <property type="match status" value="1"/>
</dbReference>
<dbReference type="Pfam" id="PF02604">
    <property type="entry name" value="PhdYeFM_antitox"/>
    <property type="match status" value="1"/>
</dbReference>
<dbReference type="KEGG" id="sinu:IMZ28_05685"/>
<dbReference type="InterPro" id="IPR036165">
    <property type="entry name" value="YefM-like_sf"/>
</dbReference>
<accession>A0A7M1S0J6</accession>
<evidence type="ECO:0000256" key="1">
    <source>
        <dbReference type="ARBA" id="ARBA00009981"/>
    </source>
</evidence>
<comment type="function">
    <text evidence="2">Antitoxin component of a type II toxin-antitoxin (TA) system.</text>
</comment>
<reference evidence="3 4" key="1">
    <citation type="submission" date="2020-10" db="EMBL/GenBank/DDBJ databases">
        <title>The genome of sulfurovum sp.</title>
        <authorList>
            <person name="Xie S."/>
            <person name="Shao Z."/>
            <person name="Jiang L."/>
        </authorList>
    </citation>
    <scope>NUCLEOTIDE SEQUENCE [LARGE SCALE GENOMIC DNA]</scope>
    <source>
        <strain evidence="3 4">ST-419</strain>
    </source>
</reference>
<dbReference type="RefSeq" id="WP_197547629.1">
    <property type="nucleotide sequence ID" value="NZ_CP063164.1"/>
</dbReference>
<keyword evidence="4" id="KW-1185">Reference proteome</keyword>
<protein>
    <recommendedName>
        <fullName evidence="2">Antitoxin</fullName>
    </recommendedName>
</protein>
<organism evidence="3 4">
    <name type="scientific">Sulfurovum indicum</name>
    <dbReference type="NCBI Taxonomy" id="2779528"/>
    <lineage>
        <taxon>Bacteria</taxon>
        <taxon>Pseudomonadati</taxon>
        <taxon>Campylobacterota</taxon>
        <taxon>Epsilonproteobacteria</taxon>
        <taxon>Campylobacterales</taxon>
        <taxon>Sulfurovaceae</taxon>
        <taxon>Sulfurovum</taxon>
    </lineage>
</organism>